<sequence>MLRIILLFLYYNTVAGSLLEEELFSFDTIWSLTCGVSSFVSRSKRSIELPDIYNAKETFDYLFPLANVTSEDFSDDAGRSNSAPGLSMWLDDVVDLWHDECGRMRASKVKTRRVKKSKRKSNRQGRANVNNESKRKY</sequence>
<accession>A0A8J2NZR5</accession>
<name>A0A8J2NZR5_9HEXA</name>
<keyword evidence="4" id="KW-1185">Reference proteome</keyword>
<feature type="compositionally biased region" description="Basic residues" evidence="1">
    <location>
        <begin position="106"/>
        <end position="123"/>
    </location>
</feature>
<evidence type="ECO:0000313" key="4">
    <source>
        <dbReference type="Proteomes" id="UP000708208"/>
    </source>
</evidence>
<dbReference type="EMBL" id="CAJVCH010137307">
    <property type="protein sequence ID" value="CAG7726575.1"/>
    <property type="molecule type" value="Genomic_DNA"/>
</dbReference>
<protein>
    <submittedName>
        <fullName evidence="3">Uncharacterized protein</fullName>
    </submittedName>
</protein>
<comment type="caution">
    <text evidence="3">The sequence shown here is derived from an EMBL/GenBank/DDBJ whole genome shotgun (WGS) entry which is preliminary data.</text>
</comment>
<dbReference type="AlphaFoldDB" id="A0A8J2NZR5"/>
<feature type="signal peptide" evidence="2">
    <location>
        <begin position="1"/>
        <end position="16"/>
    </location>
</feature>
<organism evidence="3 4">
    <name type="scientific">Allacma fusca</name>
    <dbReference type="NCBI Taxonomy" id="39272"/>
    <lineage>
        <taxon>Eukaryota</taxon>
        <taxon>Metazoa</taxon>
        <taxon>Ecdysozoa</taxon>
        <taxon>Arthropoda</taxon>
        <taxon>Hexapoda</taxon>
        <taxon>Collembola</taxon>
        <taxon>Symphypleona</taxon>
        <taxon>Sminthuridae</taxon>
        <taxon>Allacma</taxon>
    </lineage>
</organism>
<feature type="region of interest" description="Disordered" evidence="1">
    <location>
        <begin position="106"/>
        <end position="137"/>
    </location>
</feature>
<proteinExistence type="predicted"/>
<feature type="chain" id="PRO_5035286822" evidence="2">
    <location>
        <begin position="17"/>
        <end position="137"/>
    </location>
</feature>
<keyword evidence="2" id="KW-0732">Signal</keyword>
<evidence type="ECO:0000313" key="3">
    <source>
        <dbReference type="EMBL" id="CAG7726575.1"/>
    </source>
</evidence>
<gene>
    <name evidence="3" type="ORF">AFUS01_LOCUS15483</name>
</gene>
<dbReference type="Proteomes" id="UP000708208">
    <property type="component" value="Unassembled WGS sequence"/>
</dbReference>
<evidence type="ECO:0000256" key="2">
    <source>
        <dbReference type="SAM" id="SignalP"/>
    </source>
</evidence>
<evidence type="ECO:0000256" key="1">
    <source>
        <dbReference type="SAM" id="MobiDB-lite"/>
    </source>
</evidence>
<reference evidence="3" key="1">
    <citation type="submission" date="2021-06" db="EMBL/GenBank/DDBJ databases">
        <authorList>
            <person name="Hodson N. C."/>
            <person name="Mongue J. A."/>
            <person name="Jaron S. K."/>
        </authorList>
    </citation>
    <scope>NUCLEOTIDE SEQUENCE</scope>
</reference>